<dbReference type="SUPFAM" id="SSF54495">
    <property type="entry name" value="UBC-like"/>
    <property type="match status" value="1"/>
</dbReference>
<proteinExistence type="predicted"/>
<dbReference type="Gene3D" id="3.10.110.10">
    <property type="entry name" value="Ubiquitin Conjugating Enzyme"/>
    <property type="match status" value="1"/>
</dbReference>
<feature type="domain" description="UEV" evidence="1">
    <location>
        <begin position="20"/>
        <end position="135"/>
    </location>
</feature>
<dbReference type="PANTHER" id="PTHR23306:SF3">
    <property type="entry name" value="TUMOR SUPPRESSOR PROTEIN 101"/>
    <property type="match status" value="1"/>
</dbReference>
<dbReference type="PROSITE" id="PS51322">
    <property type="entry name" value="UEV"/>
    <property type="match status" value="1"/>
</dbReference>
<evidence type="ECO:0000313" key="3">
    <source>
        <dbReference type="Proteomes" id="UP001408789"/>
    </source>
</evidence>
<dbReference type="GO" id="GO:0015031">
    <property type="term" value="P:protein transport"/>
    <property type="evidence" value="ECO:0007669"/>
    <property type="project" value="InterPro"/>
</dbReference>
<accession>A0AAP0CF65</accession>
<sequence length="135" mass="15511">MVRPPPSSTAQFTRQFLSSVLSQRGPFSLPYSEDAKWIIRQHLLSLLETYPSLYPKTAIFTHNDDHSINLLQSDSTVPMLYQNVTSNTPVVIWLMESYPRYPSLVFVNHTRDMIIKPQHAFVNPSGFVSIPYLQN</sequence>
<evidence type="ECO:0000259" key="1">
    <source>
        <dbReference type="PROSITE" id="PS51322"/>
    </source>
</evidence>
<dbReference type="CDD" id="cd11685">
    <property type="entry name" value="UEV_TSG101-like"/>
    <property type="match status" value="1"/>
</dbReference>
<evidence type="ECO:0000313" key="2">
    <source>
        <dbReference type="EMBL" id="KAK9053868.1"/>
    </source>
</evidence>
<name>A0AAP0CF65_9ASTR</name>
<keyword evidence="3" id="KW-1185">Reference proteome</keyword>
<dbReference type="InterPro" id="IPR052070">
    <property type="entry name" value="ESCRT-I_UEV_domain"/>
</dbReference>
<protein>
    <recommendedName>
        <fullName evidence="1">UEV domain-containing protein</fullName>
    </recommendedName>
</protein>
<dbReference type="AlphaFoldDB" id="A0AAP0CF65"/>
<gene>
    <name evidence="2" type="ORF">SSX86_024943</name>
</gene>
<dbReference type="InterPro" id="IPR016135">
    <property type="entry name" value="UBQ-conjugating_enzyme/RWD"/>
</dbReference>
<organism evidence="2 3">
    <name type="scientific">Deinandra increscens subsp. villosa</name>
    <dbReference type="NCBI Taxonomy" id="3103831"/>
    <lineage>
        <taxon>Eukaryota</taxon>
        <taxon>Viridiplantae</taxon>
        <taxon>Streptophyta</taxon>
        <taxon>Embryophyta</taxon>
        <taxon>Tracheophyta</taxon>
        <taxon>Spermatophyta</taxon>
        <taxon>Magnoliopsida</taxon>
        <taxon>eudicotyledons</taxon>
        <taxon>Gunneridae</taxon>
        <taxon>Pentapetalae</taxon>
        <taxon>asterids</taxon>
        <taxon>campanulids</taxon>
        <taxon>Asterales</taxon>
        <taxon>Asteraceae</taxon>
        <taxon>Asteroideae</taxon>
        <taxon>Heliantheae alliance</taxon>
        <taxon>Madieae</taxon>
        <taxon>Madiinae</taxon>
        <taxon>Deinandra</taxon>
    </lineage>
</organism>
<dbReference type="InterPro" id="IPR008883">
    <property type="entry name" value="UEV_N"/>
</dbReference>
<dbReference type="PANTHER" id="PTHR23306">
    <property type="entry name" value="TUMOR SUSCEPTIBILITY GENE 101 PROTEIN-RELATED"/>
    <property type="match status" value="1"/>
</dbReference>
<dbReference type="Proteomes" id="UP001408789">
    <property type="component" value="Unassembled WGS sequence"/>
</dbReference>
<reference evidence="2 3" key="1">
    <citation type="submission" date="2024-04" db="EMBL/GenBank/DDBJ databases">
        <title>The reference genome of an endangered Asteraceae, Deinandra increscens subsp. villosa, native to the Central Coast of California.</title>
        <authorList>
            <person name="Guilliams M."/>
            <person name="Hasenstab-Lehman K."/>
            <person name="Meyer R."/>
            <person name="Mcevoy S."/>
        </authorList>
    </citation>
    <scope>NUCLEOTIDE SEQUENCE [LARGE SCALE GENOMIC DNA]</scope>
    <source>
        <tissue evidence="2">Leaf</tissue>
    </source>
</reference>
<comment type="caution">
    <text evidence="2">The sequence shown here is derived from an EMBL/GenBank/DDBJ whole genome shotgun (WGS) entry which is preliminary data.</text>
</comment>
<dbReference type="GO" id="GO:0000813">
    <property type="term" value="C:ESCRT I complex"/>
    <property type="evidence" value="ECO:0007669"/>
    <property type="project" value="TreeGrafter"/>
</dbReference>
<dbReference type="GO" id="GO:0043130">
    <property type="term" value="F:ubiquitin binding"/>
    <property type="evidence" value="ECO:0007669"/>
    <property type="project" value="TreeGrafter"/>
</dbReference>
<dbReference type="EMBL" id="JBCNJP010000025">
    <property type="protein sequence ID" value="KAK9053868.1"/>
    <property type="molecule type" value="Genomic_DNA"/>
</dbReference>
<dbReference type="GO" id="GO:0008333">
    <property type="term" value="P:endosome to lysosome transport"/>
    <property type="evidence" value="ECO:0007669"/>
    <property type="project" value="TreeGrafter"/>
</dbReference>
<dbReference type="Pfam" id="PF05743">
    <property type="entry name" value="UEV"/>
    <property type="match status" value="1"/>
</dbReference>